<keyword evidence="3" id="KW-1185">Reference proteome</keyword>
<reference evidence="3" key="1">
    <citation type="submission" date="2016-08" db="EMBL/GenBank/DDBJ databases">
        <authorList>
            <person name="Tokovenko B."/>
            <person name="Kalinowski J."/>
        </authorList>
    </citation>
    <scope>NUCLEOTIDE SEQUENCE [LARGE SCALE GENOMIC DNA]</scope>
    <source>
        <strain evidence="3">UTMC102</strain>
    </source>
</reference>
<gene>
    <name evidence="2" type="ORF">NOSIN_21670</name>
</gene>
<dbReference type="AlphaFoldDB" id="A0A1V3C6J2"/>
<feature type="transmembrane region" description="Helical" evidence="1">
    <location>
        <begin position="32"/>
        <end position="53"/>
    </location>
</feature>
<keyword evidence="1" id="KW-1133">Transmembrane helix</keyword>
<name>A0A1V3C6J2_9ACTN</name>
<comment type="caution">
    <text evidence="2">The sequence shown here is derived from an EMBL/GenBank/DDBJ whole genome shotgun (WGS) entry which is preliminary data.</text>
</comment>
<evidence type="ECO:0000313" key="3">
    <source>
        <dbReference type="Proteomes" id="UP000189004"/>
    </source>
</evidence>
<sequence length="63" mass="6837">MDKKRLAHIVLALLTSGSVLLGAYLPFAWSGLAGYAVAGVVLVVWAAYAGRLYQEDREARTTR</sequence>
<protein>
    <submittedName>
        <fullName evidence="2">Uncharacterized protein</fullName>
    </submittedName>
</protein>
<dbReference type="Proteomes" id="UP000189004">
    <property type="component" value="Unassembled WGS sequence"/>
</dbReference>
<dbReference type="OrthoDB" id="9951870at2"/>
<proteinExistence type="predicted"/>
<keyword evidence="1" id="KW-0812">Transmembrane</keyword>
<keyword evidence="1" id="KW-0472">Membrane</keyword>
<organism evidence="2 3">
    <name type="scientific">Nocardiopsis sinuspersici</name>
    <dbReference type="NCBI Taxonomy" id="501010"/>
    <lineage>
        <taxon>Bacteria</taxon>
        <taxon>Bacillati</taxon>
        <taxon>Actinomycetota</taxon>
        <taxon>Actinomycetes</taxon>
        <taxon>Streptosporangiales</taxon>
        <taxon>Nocardiopsidaceae</taxon>
        <taxon>Nocardiopsis</taxon>
    </lineage>
</organism>
<evidence type="ECO:0000313" key="2">
    <source>
        <dbReference type="EMBL" id="OOC56109.1"/>
    </source>
</evidence>
<dbReference type="RefSeq" id="WP_077692546.1">
    <property type="nucleotide sequence ID" value="NZ_MCOK01000001.1"/>
</dbReference>
<evidence type="ECO:0000256" key="1">
    <source>
        <dbReference type="SAM" id="Phobius"/>
    </source>
</evidence>
<accession>A0A1V3C6J2</accession>
<dbReference type="EMBL" id="MCOK01000001">
    <property type="protein sequence ID" value="OOC56109.1"/>
    <property type="molecule type" value="Genomic_DNA"/>
</dbReference>